<feature type="coiled-coil region" evidence="4">
    <location>
        <begin position="160"/>
        <end position="187"/>
    </location>
</feature>
<evidence type="ECO:0000313" key="6">
    <source>
        <dbReference type="EMBL" id="GAA5045534.1"/>
    </source>
</evidence>
<dbReference type="PANTHER" id="PTHR30408">
    <property type="entry name" value="TYPE-1 RESTRICTION ENZYME ECOKI SPECIFICITY PROTEIN"/>
    <property type="match status" value="1"/>
</dbReference>
<dbReference type="Gene3D" id="3.90.220.20">
    <property type="entry name" value="DNA methylase specificity domains"/>
    <property type="match status" value="2"/>
</dbReference>
<evidence type="ECO:0000259" key="5">
    <source>
        <dbReference type="Pfam" id="PF01420"/>
    </source>
</evidence>
<proteinExistence type="inferred from homology"/>
<gene>
    <name evidence="6" type="ORF">GCM10023208_00110</name>
</gene>
<feature type="coiled-coil region" evidence="4">
    <location>
        <begin position="370"/>
        <end position="397"/>
    </location>
</feature>
<accession>A0ABP9JXT5</accession>
<dbReference type="PANTHER" id="PTHR30408:SF12">
    <property type="entry name" value="TYPE I RESTRICTION ENZYME MJAVIII SPECIFICITY SUBUNIT"/>
    <property type="match status" value="1"/>
</dbReference>
<keyword evidence="3" id="KW-0238">DNA-binding</keyword>
<dbReference type="InterPro" id="IPR052021">
    <property type="entry name" value="Type-I_RS_S_subunit"/>
</dbReference>
<keyword evidence="6" id="KW-0255">Endonuclease</keyword>
<keyword evidence="7" id="KW-1185">Reference proteome</keyword>
<keyword evidence="6" id="KW-0378">Hydrolase</keyword>
<evidence type="ECO:0000256" key="4">
    <source>
        <dbReference type="SAM" id="Coils"/>
    </source>
</evidence>
<dbReference type="EMBL" id="BAABHV010000001">
    <property type="protein sequence ID" value="GAA5045534.1"/>
    <property type="molecule type" value="Genomic_DNA"/>
</dbReference>
<keyword evidence="2" id="KW-0680">Restriction system</keyword>
<feature type="domain" description="Type I restriction modification DNA specificity" evidence="5">
    <location>
        <begin position="3"/>
        <end position="173"/>
    </location>
</feature>
<keyword evidence="4" id="KW-0175">Coiled coil</keyword>
<feature type="domain" description="Type I restriction modification DNA specificity" evidence="5">
    <location>
        <begin position="207"/>
        <end position="383"/>
    </location>
</feature>
<evidence type="ECO:0000256" key="2">
    <source>
        <dbReference type="ARBA" id="ARBA00022747"/>
    </source>
</evidence>
<evidence type="ECO:0000313" key="7">
    <source>
        <dbReference type="Proteomes" id="UP001500518"/>
    </source>
</evidence>
<evidence type="ECO:0000256" key="1">
    <source>
        <dbReference type="ARBA" id="ARBA00010923"/>
    </source>
</evidence>
<dbReference type="GO" id="GO:0004519">
    <property type="term" value="F:endonuclease activity"/>
    <property type="evidence" value="ECO:0007669"/>
    <property type="project" value="UniProtKB-KW"/>
</dbReference>
<sequence>MIPEGWKEARLSDLATIRRGAGSQYLNYVEQPEDGIRLIRIGDFLGNDPVYVQHSRHIERFILTAGDILIAGTGATAGIVFEVPDEFEGLAFSYNAPLIQVADQASKRYIYYVLTSNLMKRQQEALFTGNAQPFLDTKAIGGFRVPLPKREERIRIAEVLETWDRAIETVEALIANARAQKQALMQQLLPQGTTPPKKRLPGFSGQWKQAALGEIGAISSAGVDKKIVEGETGVRLLNFLDAYKREFIHDADLEHVVTAPKAKIQGCSVNKGDVFFTPSSETRDDIALAAVAAEDMPGVVYSYHVVRFRPTKRLDLNFSAFLFQTDDFKRQAYRLGDGSGQRYVISQSNFRKMQVSLPDIEEQAAIGSLLAEHSKSIAEYETQLSALRQEKAALMQQLLTGKRRVKAPESEVA</sequence>
<evidence type="ECO:0000256" key="3">
    <source>
        <dbReference type="ARBA" id="ARBA00023125"/>
    </source>
</evidence>
<organism evidence="6 7">
    <name type="scientific">Erythrobacter westpacificensis</name>
    <dbReference type="NCBI Taxonomy" id="1055231"/>
    <lineage>
        <taxon>Bacteria</taxon>
        <taxon>Pseudomonadati</taxon>
        <taxon>Pseudomonadota</taxon>
        <taxon>Alphaproteobacteria</taxon>
        <taxon>Sphingomonadales</taxon>
        <taxon>Erythrobacteraceae</taxon>
        <taxon>Erythrobacter/Porphyrobacter group</taxon>
        <taxon>Erythrobacter</taxon>
    </lineage>
</organism>
<reference evidence="7" key="1">
    <citation type="journal article" date="2019" name="Int. J. Syst. Evol. Microbiol.">
        <title>The Global Catalogue of Microorganisms (GCM) 10K type strain sequencing project: providing services to taxonomists for standard genome sequencing and annotation.</title>
        <authorList>
            <consortium name="The Broad Institute Genomics Platform"/>
            <consortium name="The Broad Institute Genome Sequencing Center for Infectious Disease"/>
            <person name="Wu L."/>
            <person name="Ma J."/>
        </authorList>
    </citation>
    <scope>NUCLEOTIDE SEQUENCE [LARGE SCALE GENOMIC DNA]</scope>
    <source>
        <strain evidence="7">JCM 18014</strain>
    </source>
</reference>
<comment type="caution">
    <text evidence="6">The sequence shown here is derived from an EMBL/GenBank/DDBJ whole genome shotgun (WGS) entry which is preliminary data.</text>
</comment>
<dbReference type="InterPro" id="IPR000055">
    <property type="entry name" value="Restrct_endonuc_typeI_TRD"/>
</dbReference>
<dbReference type="InterPro" id="IPR044946">
    <property type="entry name" value="Restrct_endonuc_typeI_TRD_sf"/>
</dbReference>
<dbReference type="RefSeq" id="WP_346031102.1">
    <property type="nucleotide sequence ID" value="NZ_BAABHV010000001.1"/>
</dbReference>
<dbReference type="Proteomes" id="UP001500518">
    <property type="component" value="Unassembled WGS sequence"/>
</dbReference>
<comment type="similarity">
    <text evidence="1">Belongs to the type-I restriction system S methylase family.</text>
</comment>
<name>A0ABP9JXT5_9SPHN</name>
<dbReference type="Pfam" id="PF01420">
    <property type="entry name" value="Methylase_S"/>
    <property type="match status" value="2"/>
</dbReference>
<protein>
    <submittedName>
        <fullName evidence="6">Restriction endonuclease subunit S</fullName>
    </submittedName>
</protein>
<dbReference type="Gene3D" id="1.10.287.1120">
    <property type="entry name" value="Bipartite methylase S protein"/>
    <property type="match status" value="1"/>
</dbReference>
<dbReference type="SUPFAM" id="SSF116734">
    <property type="entry name" value="DNA methylase specificity domain"/>
    <property type="match status" value="2"/>
</dbReference>
<keyword evidence="6" id="KW-0540">Nuclease</keyword>